<protein>
    <submittedName>
        <fullName evidence="1">Uncharacterized protein</fullName>
    </submittedName>
</protein>
<organism evidence="1 2">
    <name type="scientific">Crenichthys baileyi</name>
    <name type="common">White River springfish</name>
    <dbReference type="NCBI Taxonomy" id="28760"/>
    <lineage>
        <taxon>Eukaryota</taxon>
        <taxon>Metazoa</taxon>
        <taxon>Chordata</taxon>
        <taxon>Craniata</taxon>
        <taxon>Vertebrata</taxon>
        <taxon>Euteleostomi</taxon>
        <taxon>Actinopterygii</taxon>
        <taxon>Neopterygii</taxon>
        <taxon>Teleostei</taxon>
        <taxon>Neoteleostei</taxon>
        <taxon>Acanthomorphata</taxon>
        <taxon>Ovalentaria</taxon>
        <taxon>Atherinomorphae</taxon>
        <taxon>Cyprinodontiformes</taxon>
        <taxon>Goodeidae</taxon>
        <taxon>Crenichthys</taxon>
    </lineage>
</organism>
<reference evidence="1 2" key="1">
    <citation type="submission" date="2021-06" db="EMBL/GenBank/DDBJ databases">
        <authorList>
            <person name="Palmer J.M."/>
        </authorList>
    </citation>
    <scope>NUCLEOTIDE SEQUENCE [LARGE SCALE GENOMIC DNA]</scope>
    <source>
        <strain evidence="1 2">MEX-2019</strain>
        <tissue evidence="1">Muscle</tissue>
    </source>
</reference>
<proteinExistence type="predicted"/>
<evidence type="ECO:0000313" key="1">
    <source>
        <dbReference type="EMBL" id="KAK5619586.1"/>
    </source>
</evidence>
<comment type="caution">
    <text evidence="1">The sequence shown here is derived from an EMBL/GenBank/DDBJ whole genome shotgun (WGS) entry which is preliminary data.</text>
</comment>
<sequence>MKDCQTMDSNCFFYHRHHSARLLPMLRPGQRVKLNGESGWTTPAKVIAKAPDTRYYYVQREQGTTARRKRRHIRDVTKSATKEAAALPLWDMQQHHLLSKPINCTNQF</sequence>
<accession>A0AAV9SE94</accession>
<dbReference type="EMBL" id="JAHHUM010000524">
    <property type="protein sequence ID" value="KAK5619586.1"/>
    <property type="molecule type" value="Genomic_DNA"/>
</dbReference>
<gene>
    <name evidence="1" type="ORF">CRENBAI_012234</name>
</gene>
<keyword evidence="2" id="KW-1185">Reference proteome</keyword>
<dbReference type="AlphaFoldDB" id="A0AAV9SE94"/>
<evidence type="ECO:0000313" key="2">
    <source>
        <dbReference type="Proteomes" id="UP001311232"/>
    </source>
</evidence>
<dbReference type="Proteomes" id="UP001311232">
    <property type="component" value="Unassembled WGS sequence"/>
</dbReference>
<name>A0AAV9SE94_9TELE</name>